<dbReference type="GO" id="GO:0005634">
    <property type="term" value="C:nucleus"/>
    <property type="evidence" value="ECO:0007669"/>
    <property type="project" value="UniProtKB-SubCell"/>
</dbReference>
<feature type="domain" description="C2H2-type" evidence="11">
    <location>
        <begin position="146"/>
        <end position="170"/>
    </location>
</feature>
<feature type="domain" description="C2H2-type" evidence="11">
    <location>
        <begin position="505"/>
        <end position="530"/>
    </location>
</feature>
<evidence type="ECO:0000256" key="10">
    <source>
        <dbReference type="PROSITE-ProRule" id="PRU00042"/>
    </source>
</evidence>
<sequence>MDFICDYCSLSFKGRGYLMRHIEMKHQTFSCKACNAAFKQKRNLINHLRNHFEKYICEYCSLQFNYDKLQQHIITVHEPHKREYTYECRFCERKFPSAVFRNCHERDVHKGREDSAFKCLTCSIVFLKKDQLRLHNLENHHKGSIFFCPYKECDRYFKNAKLLKIHEQVHGLASYQCSQCGSKFKQSSNYSKHKKRCKGIVESKDYTEQELEQIILIARNQYDALGGKIKQDINTLKNEILVNDKAIDEPMELDTKENQICIKKNKQNKSPVLKIDKPPESLLICEICAVQFESKREFRKHERKCKTESSEVKIGAQTENVIPNTIETIKCSELNCQLTFKNKINLKKHISQVHLNERFFQCDKCAKFFKTKYHLKHHLKTHRVPQKCPICYVMLPNLEDHIKRHKRPKQDPFQCPQCNRQCASKQALQEHIQRIHEKKPLEKIYTCLICDENFIRNSDLRRHSFLHYQGRVYSCIHPGCSEMFKTSYKLQLHQTVHNERNEKSFKCDICDKRYSRQTGLYKHRKIHFKG</sequence>
<feature type="domain" description="C2H2-type" evidence="11">
    <location>
        <begin position="360"/>
        <end position="387"/>
    </location>
</feature>
<keyword evidence="13" id="KW-1185">Reference proteome</keyword>
<evidence type="ECO:0000256" key="7">
    <source>
        <dbReference type="ARBA" id="ARBA00023125"/>
    </source>
</evidence>
<dbReference type="OrthoDB" id="3535323at2759"/>
<dbReference type="InterPro" id="IPR036236">
    <property type="entry name" value="Znf_C2H2_sf"/>
</dbReference>
<evidence type="ECO:0000256" key="8">
    <source>
        <dbReference type="ARBA" id="ARBA00023163"/>
    </source>
</evidence>
<feature type="domain" description="C2H2-type" evidence="11">
    <location>
        <begin position="413"/>
        <end position="441"/>
    </location>
</feature>
<dbReference type="Proteomes" id="UP001153620">
    <property type="component" value="Chromosome 1"/>
</dbReference>
<protein>
    <recommendedName>
        <fullName evidence="11">C2H2-type domain-containing protein</fullName>
    </recommendedName>
</protein>
<dbReference type="SUPFAM" id="SSF57667">
    <property type="entry name" value="beta-beta-alpha zinc fingers"/>
    <property type="match status" value="5"/>
</dbReference>
<keyword evidence="2" id="KW-0479">Metal-binding</keyword>
<dbReference type="PROSITE" id="PS50157">
    <property type="entry name" value="ZINC_FINGER_C2H2_2"/>
    <property type="match status" value="11"/>
</dbReference>
<comment type="subcellular location">
    <subcellularLocation>
        <location evidence="1">Nucleus</location>
    </subcellularLocation>
</comment>
<dbReference type="PANTHER" id="PTHR24376">
    <property type="entry name" value="ZINC FINGER PROTEIN"/>
    <property type="match status" value="1"/>
</dbReference>
<dbReference type="Pfam" id="PF00096">
    <property type="entry name" value="zf-C2H2"/>
    <property type="match status" value="8"/>
</dbReference>
<dbReference type="AlphaFoldDB" id="A0A9N9RQK1"/>
<reference evidence="12" key="2">
    <citation type="submission" date="2022-10" db="EMBL/GenBank/DDBJ databases">
        <authorList>
            <consortium name="ENA_rothamsted_submissions"/>
            <consortium name="culmorum"/>
            <person name="King R."/>
        </authorList>
    </citation>
    <scope>NUCLEOTIDE SEQUENCE</scope>
</reference>
<feature type="domain" description="C2H2-type" evidence="11">
    <location>
        <begin position="29"/>
        <end position="56"/>
    </location>
</feature>
<evidence type="ECO:0000256" key="5">
    <source>
        <dbReference type="ARBA" id="ARBA00022833"/>
    </source>
</evidence>
<evidence type="ECO:0000313" key="12">
    <source>
        <dbReference type="EMBL" id="CAG9800613.1"/>
    </source>
</evidence>
<proteinExistence type="predicted"/>
<evidence type="ECO:0000313" key="13">
    <source>
        <dbReference type="Proteomes" id="UP001153620"/>
    </source>
</evidence>
<keyword evidence="8" id="KW-0804">Transcription</keyword>
<organism evidence="12 13">
    <name type="scientific">Chironomus riparius</name>
    <dbReference type="NCBI Taxonomy" id="315576"/>
    <lineage>
        <taxon>Eukaryota</taxon>
        <taxon>Metazoa</taxon>
        <taxon>Ecdysozoa</taxon>
        <taxon>Arthropoda</taxon>
        <taxon>Hexapoda</taxon>
        <taxon>Insecta</taxon>
        <taxon>Pterygota</taxon>
        <taxon>Neoptera</taxon>
        <taxon>Endopterygota</taxon>
        <taxon>Diptera</taxon>
        <taxon>Nematocera</taxon>
        <taxon>Chironomoidea</taxon>
        <taxon>Chironomidae</taxon>
        <taxon>Chironominae</taxon>
        <taxon>Chironomus</taxon>
    </lineage>
</organism>
<evidence type="ECO:0000256" key="1">
    <source>
        <dbReference type="ARBA" id="ARBA00004123"/>
    </source>
</evidence>
<keyword evidence="4 10" id="KW-0863">Zinc-finger</keyword>
<dbReference type="PROSITE" id="PS00028">
    <property type="entry name" value="ZINC_FINGER_C2H2_1"/>
    <property type="match status" value="9"/>
</dbReference>
<dbReference type="SMART" id="SM00355">
    <property type="entry name" value="ZnF_C2H2"/>
    <property type="match status" value="15"/>
</dbReference>
<reference evidence="12" key="1">
    <citation type="submission" date="2022-01" db="EMBL/GenBank/DDBJ databases">
        <authorList>
            <person name="King R."/>
        </authorList>
    </citation>
    <scope>NUCLEOTIDE SEQUENCE</scope>
</reference>
<evidence type="ECO:0000256" key="4">
    <source>
        <dbReference type="ARBA" id="ARBA00022771"/>
    </source>
</evidence>
<keyword evidence="3" id="KW-0677">Repeat</keyword>
<dbReference type="PANTHER" id="PTHR24376:SF235">
    <property type="entry name" value="C2H2-TYPE DOMAIN-CONTAINING PROTEIN"/>
    <property type="match status" value="1"/>
</dbReference>
<feature type="domain" description="C2H2-type" evidence="11">
    <location>
        <begin position="329"/>
        <end position="359"/>
    </location>
</feature>
<dbReference type="FunFam" id="3.30.160.60:FF:000322">
    <property type="entry name" value="GDNF-inducible zinc finger protein 1"/>
    <property type="match status" value="1"/>
</dbReference>
<dbReference type="GO" id="GO:0008270">
    <property type="term" value="F:zinc ion binding"/>
    <property type="evidence" value="ECO:0007669"/>
    <property type="project" value="UniProtKB-KW"/>
</dbReference>
<name>A0A9N9RQK1_9DIPT</name>
<feature type="domain" description="C2H2-type" evidence="11">
    <location>
        <begin position="473"/>
        <end position="502"/>
    </location>
</feature>
<dbReference type="GO" id="GO:0003677">
    <property type="term" value="F:DNA binding"/>
    <property type="evidence" value="ECO:0007669"/>
    <property type="project" value="UniProtKB-KW"/>
</dbReference>
<evidence type="ECO:0000256" key="6">
    <source>
        <dbReference type="ARBA" id="ARBA00023015"/>
    </source>
</evidence>
<feature type="domain" description="C2H2-type" evidence="11">
    <location>
        <begin position="86"/>
        <end position="114"/>
    </location>
</feature>
<dbReference type="EMBL" id="OU895877">
    <property type="protein sequence ID" value="CAG9800613.1"/>
    <property type="molecule type" value="Genomic_DNA"/>
</dbReference>
<feature type="domain" description="C2H2-type" evidence="11">
    <location>
        <begin position="3"/>
        <end position="26"/>
    </location>
</feature>
<evidence type="ECO:0000256" key="3">
    <source>
        <dbReference type="ARBA" id="ARBA00022737"/>
    </source>
</evidence>
<keyword evidence="6" id="KW-0805">Transcription regulation</keyword>
<keyword evidence="7" id="KW-0238">DNA-binding</keyword>
<dbReference type="InterPro" id="IPR013087">
    <property type="entry name" value="Znf_C2H2_type"/>
</dbReference>
<evidence type="ECO:0000256" key="2">
    <source>
        <dbReference type="ARBA" id="ARBA00022723"/>
    </source>
</evidence>
<dbReference type="Gene3D" id="3.30.160.60">
    <property type="entry name" value="Classic Zinc Finger"/>
    <property type="match status" value="9"/>
</dbReference>
<keyword evidence="5" id="KW-0862">Zinc</keyword>
<feature type="domain" description="C2H2-type" evidence="11">
    <location>
        <begin position="445"/>
        <end position="472"/>
    </location>
</feature>
<gene>
    <name evidence="12" type="ORF">CHIRRI_LOCUS3553</name>
</gene>
<feature type="domain" description="C2H2-type" evidence="11">
    <location>
        <begin position="175"/>
        <end position="207"/>
    </location>
</feature>
<accession>A0A9N9RQK1</accession>
<evidence type="ECO:0000256" key="9">
    <source>
        <dbReference type="ARBA" id="ARBA00023242"/>
    </source>
</evidence>
<evidence type="ECO:0000259" key="11">
    <source>
        <dbReference type="PROSITE" id="PS50157"/>
    </source>
</evidence>
<keyword evidence="9" id="KW-0539">Nucleus</keyword>